<dbReference type="SUPFAM" id="SSF55874">
    <property type="entry name" value="ATPase domain of HSP90 chaperone/DNA topoisomerase II/histidine kinase"/>
    <property type="match status" value="1"/>
</dbReference>
<evidence type="ECO:0000256" key="8">
    <source>
        <dbReference type="ARBA" id="ARBA00022989"/>
    </source>
</evidence>
<proteinExistence type="predicted"/>
<dbReference type="Pfam" id="PF00512">
    <property type="entry name" value="HisKA"/>
    <property type="match status" value="1"/>
</dbReference>
<evidence type="ECO:0000256" key="5">
    <source>
        <dbReference type="ARBA" id="ARBA00022679"/>
    </source>
</evidence>
<evidence type="ECO:0000256" key="4">
    <source>
        <dbReference type="ARBA" id="ARBA00022553"/>
    </source>
</evidence>
<comment type="catalytic activity">
    <reaction evidence="1">
        <text>ATP + protein L-histidine = ADP + protein N-phospho-L-histidine.</text>
        <dbReference type="EC" id="2.7.13.3"/>
    </reaction>
</comment>
<accession>A0A1W1BNF3</accession>
<dbReference type="EMBL" id="FPHC01000036">
    <property type="protein sequence ID" value="SFV55043.1"/>
    <property type="molecule type" value="Genomic_DNA"/>
</dbReference>
<dbReference type="CDD" id="cd00082">
    <property type="entry name" value="HisKA"/>
    <property type="match status" value="1"/>
</dbReference>
<keyword evidence="7 13" id="KW-0418">Kinase</keyword>
<dbReference type="SMART" id="SM00387">
    <property type="entry name" value="HATPase_c"/>
    <property type="match status" value="1"/>
</dbReference>
<dbReference type="InterPro" id="IPR003594">
    <property type="entry name" value="HATPase_dom"/>
</dbReference>
<dbReference type="PANTHER" id="PTHR45436">
    <property type="entry name" value="SENSOR HISTIDINE KINASE YKOH"/>
    <property type="match status" value="1"/>
</dbReference>
<dbReference type="InterPro" id="IPR003661">
    <property type="entry name" value="HisK_dim/P_dom"/>
</dbReference>
<keyword evidence="10 11" id="KW-0472">Membrane</keyword>
<comment type="subcellular location">
    <subcellularLocation>
        <location evidence="2">Membrane</location>
        <topology evidence="2">Multi-pass membrane protein</topology>
    </subcellularLocation>
</comment>
<keyword evidence="5" id="KW-0808">Transferase</keyword>
<name>A0A1W1BNF3_9ZZZZ</name>
<keyword evidence="8 11" id="KW-1133">Transmembrane helix</keyword>
<dbReference type="GO" id="GO:0005886">
    <property type="term" value="C:plasma membrane"/>
    <property type="evidence" value="ECO:0007669"/>
    <property type="project" value="TreeGrafter"/>
</dbReference>
<evidence type="ECO:0000256" key="7">
    <source>
        <dbReference type="ARBA" id="ARBA00022777"/>
    </source>
</evidence>
<evidence type="ECO:0000313" key="13">
    <source>
        <dbReference type="EMBL" id="SFV55043.1"/>
    </source>
</evidence>
<evidence type="ECO:0000256" key="9">
    <source>
        <dbReference type="ARBA" id="ARBA00023012"/>
    </source>
</evidence>
<dbReference type="Pfam" id="PF02518">
    <property type="entry name" value="HATPase_c"/>
    <property type="match status" value="1"/>
</dbReference>
<dbReference type="Gene3D" id="1.10.287.130">
    <property type="match status" value="1"/>
</dbReference>
<keyword evidence="4" id="KW-0597">Phosphoprotein</keyword>
<keyword evidence="6 11" id="KW-0812">Transmembrane</keyword>
<dbReference type="PROSITE" id="PS50109">
    <property type="entry name" value="HIS_KIN"/>
    <property type="match status" value="1"/>
</dbReference>
<evidence type="ECO:0000256" key="10">
    <source>
        <dbReference type="ARBA" id="ARBA00023136"/>
    </source>
</evidence>
<dbReference type="InterPro" id="IPR004358">
    <property type="entry name" value="Sig_transdc_His_kin-like_C"/>
</dbReference>
<organism evidence="13">
    <name type="scientific">hydrothermal vent metagenome</name>
    <dbReference type="NCBI Taxonomy" id="652676"/>
    <lineage>
        <taxon>unclassified sequences</taxon>
        <taxon>metagenomes</taxon>
        <taxon>ecological metagenomes</taxon>
    </lineage>
</organism>
<feature type="transmembrane region" description="Helical" evidence="11">
    <location>
        <begin position="138"/>
        <end position="165"/>
    </location>
</feature>
<dbReference type="SMART" id="SM00388">
    <property type="entry name" value="HisKA"/>
    <property type="match status" value="1"/>
</dbReference>
<protein>
    <recommendedName>
        <fullName evidence="3">histidine kinase</fullName>
        <ecNumber evidence="3">2.7.13.3</ecNumber>
    </recommendedName>
</protein>
<dbReference type="EC" id="2.7.13.3" evidence="3"/>
<feature type="transmembrane region" description="Helical" evidence="11">
    <location>
        <begin position="12"/>
        <end position="34"/>
    </location>
</feature>
<gene>
    <name evidence="13" type="ORF">MNB_SV-6-823</name>
</gene>
<sequence>MLSKKSIRTNFLIKLVIALVALILSFSVVLYSYITYGVDRELKHSLMKQAEYLFATYPDVKVAIEKNGDILKKTLNINAKIVYLPKAQYRPTYMRKVKLNDRQYVQILLPYDFSRQTYLSISADVTEQKKMQQKVYNAIVLINLLGMVIIIFYAYFLSGMLIAPIRILTDKLSKRNEHMMEHIKSEDLPLEFEPLADSINTLMSRIQNFVKYKKELFIGSAHELKTPLAVMKTKTQVTLLKKSTTEEDMKDALRQNIISIDEMNKIVSSILEFGRAEGAQFETPKDIDVIDFLRAKANDYKILADSNNQNFSYDLKPDHYIIHIQPMLLTQILQNFVQNALKFTPNDKEVELKSYLQDGHLIIEVVDEGIGIDDERDLFAPFVRREDSNGVGLGLFLVKSAADGMGAKVELLNRSDKSGTIARLTLPKYPFCKI</sequence>
<keyword evidence="9" id="KW-0902">Two-component regulatory system</keyword>
<evidence type="ECO:0000256" key="1">
    <source>
        <dbReference type="ARBA" id="ARBA00000085"/>
    </source>
</evidence>
<feature type="domain" description="Histidine kinase" evidence="12">
    <location>
        <begin position="219"/>
        <end position="430"/>
    </location>
</feature>
<dbReference type="PANTHER" id="PTHR45436:SF15">
    <property type="entry name" value="SENSOR HISTIDINE KINASE CUSS"/>
    <property type="match status" value="1"/>
</dbReference>
<dbReference type="AlphaFoldDB" id="A0A1W1BNF3"/>
<evidence type="ECO:0000256" key="6">
    <source>
        <dbReference type="ARBA" id="ARBA00022692"/>
    </source>
</evidence>
<dbReference type="Gene3D" id="3.30.565.10">
    <property type="entry name" value="Histidine kinase-like ATPase, C-terminal domain"/>
    <property type="match status" value="1"/>
</dbReference>
<dbReference type="InterPro" id="IPR036097">
    <property type="entry name" value="HisK_dim/P_sf"/>
</dbReference>
<evidence type="ECO:0000256" key="11">
    <source>
        <dbReference type="SAM" id="Phobius"/>
    </source>
</evidence>
<reference evidence="13" key="1">
    <citation type="submission" date="2016-10" db="EMBL/GenBank/DDBJ databases">
        <authorList>
            <person name="de Groot N.N."/>
        </authorList>
    </citation>
    <scope>NUCLEOTIDE SEQUENCE</scope>
</reference>
<dbReference type="InterPro" id="IPR036890">
    <property type="entry name" value="HATPase_C_sf"/>
</dbReference>
<evidence type="ECO:0000256" key="2">
    <source>
        <dbReference type="ARBA" id="ARBA00004141"/>
    </source>
</evidence>
<dbReference type="InterPro" id="IPR005467">
    <property type="entry name" value="His_kinase_dom"/>
</dbReference>
<evidence type="ECO:0000259" key="12">
    <source>
        <dbReference type="PROSITE" id="PS50109"/>
    </source>
</evidence>
<dbReference type="SUPFAM" id="SSF47384">
    <property type="entry name" value="Homodimeric domain of signal transducing histidine kinase"/>
    <property type="match status" value="1"/>
</dbReference>
<dbReference type="GO" id="GO:0000155">
    <property type="term" value="F:phosphorelay sensor kinase activity"/>
    <property type="evidence" value="ECO:0007669"/>
    <property type="project" value="InterPro"/>
</dbReference>
<evidence type="ECO:0000256" key="3">
    <source>
        <dbReference type="ARBA" id="ARBA00012438"/>
    </source>
</evidence>
<dbReference type="PRINTS" id="PR00344">
    <property type="entry name" value="BCTRLSENSOR"/>
</dbReference>
<dbReference type="InterPro" id="IPR050428">
    <property type="entry name" value="TCS_sensor_his_kinase"/>
</dbReference>